<evidence type="ECO:0000256" key="5">
    <source>
        <dbReference type="ARBA" id="ARBA00022741"/>
    </source>
</evidence>
<accession>A0A934X304</accession>
<dbReference type="InterPro" id="IPR036890">
    <property type="entry name" value="HATPase_C_sf"/>
</dbReference>
<dbReference type="GO" id="GO:0005524">
    <property type="term" value="F:ATP binding"/>
    <property type="evidence" value="ECO:0007669"/>
    <property type="project" value="UniProtKB-KW"/>
</dbReference>
<feature type="coiled-coil region" evidence="10">
    <location>
        <begin position="381"/>
        <end position="408"/>
    </location>
</feature>
<feature type="transmembrane region" description="Helical" evidence="11">
    <location>
        <begin position="345"/>
        <end position="365"/>
    </location>
</feature>
<dbReference type="EMBL" id="JAEQBW010000020">
    <property type="protein sequence ID" value="MBK6267440.1"/>
    <property type="molecule type" value="Genomic_DNA"/>
</dbReference>
<dbReference type="EC" id="2.7.13.3" evidence="2"/>
<dbReference type="AlphaFoldDB" id="A0A934X304"/>
<dbReference type="Proteomes" id="UP000611723">
    <property type="component" value="Unassembled WGS sequence"/>
</dbReference>
<keyword evidence="6" id="KW-0418">Kinase</keyword>
<keyword evidence="11" id="KW-0472">Membrane</keyword>
<evidence type="ECO:0000256" key="2">
    <source>
        <dbReference type="ARBA" id="ARBA00012438"/>
    </source>
</evidence>
<protein>
    <recommendedName>
        <fullName evidence="2">histidine kinase</fullName>
        <ecNumber evidence="2">2.7.13.3</ecNumber>
    </recommendedName>
</protein>
<keyword evidence="8" id="KW-0902">Two-component regulatory system</keyword>
<evidence type="ECO:0000256" key="11">
    <source>
        <dbReference type="SAM" id="Phobius"/>
    </source>
</evidence>
<reference evidence="13" key="1">
    <citation type="submission" date="2021-01" db="EMBL/GenBank/DDBJ databases">
        <title>Marivirga aurantiaca sp. nov., isolated from intertidal surface sediments.</title>
        <authorList>
            <person name="Zhang M."/>
        </authorList>
    </citation>
    <scope>NUCLEOTIDE SEQUENCE</scope>
    <source>
        <strain evidence="13">S37H4</strain>
    </source>
</reference>
<dbReference type="PROSITE" id="PS50109">
    <property type="entry name" value="HIS_KIN"/>
    <property type="match status" value="1"/>
</dbReference>
<evidence type="ECO:0000256" key="3">
    <source>
        <dbReference type="ARBA" id="ARBA00022553"/>
    </source>
</evidence>
<evidence type="ECO:0000313" key="14">
    <source>
        <dbReference type="Proteomes" id="UP000611723"/>
    </source>
</evidence>
<dbReference type="GO" id="GO:0046983">
    <property type="term" value="F:protein dimerization activity"/>
    <property type="evidence" value="ECO:0007669"/>
    <property type="project" value="InterPro"/>
</dbReference>
<dbReference type="Gene3D" id="1.25.40.10">
    <property type="entry name" value="Tetratricopeptide repeat domain"/>
    <property type="match status" value="2"/>
</dbReference>
<evidence type="ECO:0000256" key="10">
    <source>
        <dbReference type="SAM" id="Coils"/>
    </source>
</evidence>
<dbReference type="InterPro" id="IPR011712">
    <property type="entry name" value="Sig_transdc_His_kin_sub3_dim/P"/>
</dbReference>
<dbReference type="Gene3D" id="1.20.5.1930">
    <property type="match status" value="1"/>
</dbReference>
<feature type="repeat" description="TPR" evidence="9">
    <location>
        <begin position="191"/>
        <end position="224"/>
    </location>
</feature>
<dbReference type="InterPro" id="IPR003594">
    <property type="entry name" value="HATPase_dom"/>
</dbReference>
<organism evidence="13 14">
    <name type="scientific">Marivirga aurantiaca</name>
    <dbReference type="NCBI Taxonomy" id="2802615"/>
    <lineage>
        <taxon>Bacteria</taxon>
        <taxon>Pseudomonadati</taxon>
        <taxon>Bacteroidota</taxon>
        <taxon>Cytophagia</taxon>
        <taxon>Cytophagales</taxon>
        <taxon>Marivirgaceae</taxon>
        <taxon>Marivirga</taxon>
    </lineage>
</organism>
<dbReference type="SUPFAM" id="SSF55874">
    <property type="entry name" value="ATPase domain of HSP90 chaperone/DNA topoisomerase II/histidine kinase"/>
    <property type="match status" value="1"/>
</dbReference>
<dbReference type="PANTHER" id="PTHR24421:SF10">
    <property type="entry name" value="NITRATE_NITRITE SENSOR PROTEIN NARQ"/>
    <property type="match status" value="1"/>
</dbReference>
<dbReference type="InterPro" id="IPR019734">
    <property type="entry name" value="TPR_rpt"/>
</dbReference>
<evidence type="ECO:0000259" key="12">
    <source>
        <dbReference type="PROSITE" id="PS50109"/>
    </source>
</evidence>
<dbReference type="SMART" id="SM00387">
    <property type="entry name" value="HATPase_c"/>
    <property type="match status" value="1"/>
</dbReference>
<name>A0A934X304_9BACT</name>
<dbReference type="GO" id="GO:0016020">
    <property type="term" value="C:membrane"/>
    <property type="evidence" value="ECO:0007669"/>
    <property type="project" value="InterPro"/>
</dbReference>
<comment type="caution">
    <text evidence="13">The sequence shown here is derived from an EMBL/GenBank/DDBJ whole genome shotgun (WGS) entry which is preliminary data.</text>
</comment>
<dbReference type="CDD" id="cd16917">
    <property type="entry name" value="HATPase_UhpB-NarQ-NarX-like"/>
    <property type="match status" value="1"/>
</dbReference>
<sequence>MIRFFFILIIIHHFSTNLFSQDYIKEIDSLVDVAKELRDKNQLNEAIVAFNQALDVSLQNKDSINIAKVYNYLGTTYRRNNNKKKSLNSVYKAIKINKAIENRNGLIYNYNNLANYYNNEESYDLAYKYYKLAEELLLIENHKRNLAGIELNIATLFSNQKSGFYSYDSAVIYILKSLELFTQLEDTLNQAYLYNNLGFLYEKNGNLQPALESYQQSIELKSEIGDSSGLAVSFLNIGNVYLQQDEFEKSIEYYNKSLALSHFVGNPNHDLHLLFNMVKAKMGVGLVEEATSLLGVYNNLRDSIYDLDKMQEIKDIETKYETEKKEEEIRMQEMAIRQKTFQSNLFLGLSILLVILVVSTVFFFLQKQDYVKKLRVEEIATMKTEQELKELNAMMHGQEEERNRIANDLHDRLGARLSSIKLLFQSDDSQEMKLKVLDSINEAIKETREISHNLSTDMLTRFGIETAIKDTVRSINDAGKIQADFVSYGLQERLPLEIERNIYHVTLELINNTLKHANANHLLVQISCVDDEINVFYEDDGDGFDLNKVEGSGMGLRGIYARMNSIKGAVYVNTKPGKGLNVVLSIPLVSVIPLVKVKREEPA</sequence>
<dbReference type="SUPFAM" id="SSF48452">
    <property type="entry name" value="TPR-like"/>
    <property type="match status" value="2"/>
</dbReference>
<keyword evidence="14" id="KW-1185">Reference proteome</keyword>
<proteinExistence type="predicted"/>
<feature type="repeat" description="TPR" evidence="9">
    <location>
        <begin position="231"/>
        <end position="264"/>
    </location>
</feature>
<dbReference type="RefSeq" id="WP_201433126.1">
    <property type="nucleotide sequence ID" value="NZ_JAEQBW010000020.1"/>
</dbReference>
<dbReference type="InterPro" id="IPR011990">
    <property type="entry name" value="TPR-like_helical_dom_sf"/>
</dbReference>
<evidence type="ECO:0000256" key="6">
    <source>
        <dbReference type="ARBA" id="ARBA00022777"/>
    </source>
</evidence>
<gene>
    <name evidence="13" type="ORF">JKA74_20535</name>
</gene>
<feature type="repeat" description="TPR" evidence="9">
    <location>
        <begin position="67"/>
        <end position="100"/>
    </location>
</feature>
<dbReference type="Pfam" id="PF07730">
    <property type="entry name" value="HisKA_3"/>
    <property type="match status" value="1"/>
</dbReference>
<keyword evidence="4" id="KW-0808">Transferase</keyword>
<dbReference type="GO" id="GO:0000155">
    <property type="term" value="F:phosphorelay sensor kinase activity"/>
    <property type="evidence" value="ECO:0007669"/>
    <property type="project" value="InterPro"/>
</dbReference>
<dbReference type="Pfam" id="PF02518">
    <property type="entry name" value="HATPase_c"/>
    <property type="match status" value="1"/>
</dbReference>
<evidence type="ECO:0000256" key="7">
    <source>
        <dbReference type="ARBA" id="ARBA00022840"/>
    </source>
</evidence>
<dbReference type="Pfam" id="PF13181">
    <property type="entry name" value="TPR_8"/>
    <property type="match status" value="1"/>
</dbReference>
<keyword evidence="3" id="KW-0597">Phosphoprotein</keyword>
<keyword evidence="10" id="KW-0175">Coiled coil</keyword>
<feature type="domain" description="Histidine kinase" evidence="12">
    <location>
        <begin position="404"/>
        <end position="590"/>
    </location>
</feature>
<dbReference type="Gene3D" id="3.30.565.10">
    <property type="entry name" value="Histidine kinase-like ATPase, C-terminal domain"/>
    <property type="match status" value="1"/>
</dbReference>
<evidence type="ECO:0000256" key="9">
    <source>
        <dbReference type="PROSITE-ProRule" id="PRU00339"/>
    </source>
</evidence>
<keyword evidence="5" id="KW-0547">Nucleotide-binding</keyword>
<dbReference type="Pfam" id="PF13424">
    <property type="entry name" value="TPR_12"/>
    <property type="match status" value="1"/>
</dbReference>
<evidence type="ECO:0000313" key="13">
    <source>
        <dbReference type="EMBL" id="MBK6267440.1"/>
    </source>
</evidence>
<evidence type="ECO:0000256" key="8">
    <source>
        <dbReference type="ARBA" id="ARBA00023012"/>
    </source>
</evidence>
<keyword evidence="7" id="KW-0067">ATP-binding</keyword>
<evidence type="ECO:0000256" key="4">
    <source>
        <dbReference type="ARBA" id="ARBA00022679"/>
    </source>
</evidence>
<keyword evidence="11" id="KW-1133">Transmembrane helix</keyword>
<dbReference type="InterPro" id="IPR005467">
    <property type="entry name" value="His_kinase_dom"/>
</dbReference>
<keyword evidence="11" id="KW-0812">Transmembrane</keyword>
<dbReference type="PROSITE" id="PS50005">
    <property type="entry name" value="TPR"/>
    <property type="match status" value="3"/>
</dbReference>
<dbReference type="PANTHER" id="PTHR24421">
    <property type="entry name" value="NITRATE/NITRITE SENSOR PROTEIN NARX-RELATED"/>
    <property type="match status" value="1"/>
</dbReference>
<dbReference type="InterPro" id="IPR050482">
    <property type="entry name" value="Sensor_HK_TwoCompSys"/>
</dbReference>
<evidence type="ECO:0000256" key="1">
    <source>
        <dbReference type="ARBA" id="ARBA00000085"/>
    </source>
</evidence>
<keyword evidence="9" id="KW-0802">TPR repeat</keyword>
<dbReference type="PROSITE" id="PS50293">
    <property type="entry name" value="TPR_REGION"/>
    <property type="match status" value="2"/>
</dbReference>
<comment type="catalytic activity">
    <reaction evidence="1">
        <text>ATP + protein L-histidine = ADP + protein N-phospho-L-histidine.</text>
        <dbReference type="EC" id="2.7.13.3"/>
    </reaction>
</comment>
<dbReference type="SMART" id="SM00028">
    <property type="entry name" value="TPR"/>
    <property type="match status" value="4"/>
</dbReference>